<accession>A0A806KMU2</accession>
<protein>
    <recommendedName>
        <fullName evidence="1">Fibronectin type-III domain-containing protein</fullName>
    </recommendedName>
</protein>
<dbReference type="InterPro" id="IPR013783">
    <property type="entry name" value="Ig-like_fold"/>
</dbReference>
<sequence>MNKLTKGIQAVAITVLLVFCITGCMSPPPPIYWGEPGIYHNRNDIGFEYDIGLLQHFDGDYKGSNDALLESKHLIEEAFTKDISDNFARFATGNVYKTEYGGEDYENMYVNVFTALNFYHLGDPEKAMVEIRDMNEKLPWIKDQYEAQKAKLAQRFNTIVWGETSYYTNSALARYLGLLMWRASGNMDSARIDAQELNNAFNDQPLFYKNPIPPELVMRGAGANATCDELSIPSGMARLNVLSFTGLSPYKMTSLNVKYHYRPSSRKILGFRPSPVDRIEIAIDGGQRFNLSLLEPIGRVMQEVYETRDIHARAARQHTVVRFATDVSGLVTELPASIVNLLLFVPTLGAYDMYDQRQLKLVSGSDMRQSFLLPEKAYAGGVNLAPGTYNLTITYYSGSRVVESNRKENVTVQAGKLNLIEDFSQEYVDSNPGMDNEDLPDFPGRLPAPENVKIRGVNPSTMLVKWDPVPDASMYIVKYGPSSFGAGSVAAVSGETECYVTLFYDGDQDVNVTAVGNGGLGVTSGTAQMITDPDRW</sequence>
<proteinExistence type="predicted"/>
<dbReference type="InterPro" id="IPR036116">
    <property type="entry name" value="FN3_sf"/>
</dbReference>
<dbReference type="PROSITE" id="PS50853">
    <property type="entry name" value="FN3"/>
    <property type="match status" value="1"/>
</dbReference>
<reference evidence="2" key="1">
    <citation type="submission" date="2012-03" db="EMBL/GenBank/DDBJ databases">
        <title>Functional metagenomics reveals considerable lignocellulase gene clusters in the gut microbiome of a wood-feeding higher termite.</title>
        <authorList>
            <person name="Liu N."/>
        </authorList>
    </citation>
    <scope>NUCLEOTIDE SEQUENCE</scope>
</reference>
<dbReference type="CDD" id="cd00063">
    <property type="entry name" value="FN3"/>
    <property type="match status" value="1"/>
</dbReference>
<feature type="domain" description="Fibronectin type-III" evidence="1">
    <location>
        <begin position="448"/>
        <end position="534"/>
    </location>
</feature>
<name>A0A806KMU2_9BACT</name>
<dbReference type="AlphaFoldDB" id="A0A806KMU2"/>
<dbReference type="SUPFAM" id="SSF49265">
    <property type="entry name" value="Fibronectin type III"/>
    <property type="match status" value="1"/>
</dbReference>
<evidence type="ECO:0000313" key="2">
    <source>
        <dbReference type="EMBL" id="AGS51738.1"/>
    </source>
</evidence>
<dbReference type="InterPro" id="IPR003961">
    <property type="entry name" value="FN3_dom"/>
</dbReference>
<organism evidence="2">
    <name type="scientific">uncultured bacterium contig00037</name>
    <dbReference type="NCBI Taxonomy" id="1181525"/>
    <lineage>
        <taxon>Bacteria</taxon>
        <taxon>environmental samples</taxon>
    </lineage>
</organism>
<dbReference type="Gene3D" id="2.60.40.10">
    <property type="entry name" value="Immunoglobulins"/>
    <property type="match status" value="1"/>
</dbReference>
<dbReference type="EMBL" id="JQ844169">
    <property type="protein sequence ID" value="AGS51738.1"/>
    <property type="molecule type" value="Genomic_DNA"/>
</dbReference>
<evidence type="ECO:0000259" key="1">
    <source>
        <dbReference type="PROSITE" id="PS50853"/>
    </source>
</evidence>